<dbReference type="InParanoid" id="A7ERD4"/>
<keyword evidence="1" id="KW-0732">Signal</keyword>
<reference evidence="3" key="1">
    <citation type="journal article" date="2011" name="PLoS Genet.">
        <title>Genomic analysis of the necrotrophic fungal pathogens Sclerotinia sclerotiorum and Botrytis cinerea.</title>
        <authorList>
            <person name="Amselem J."/>
            <person name="Cuomo C.A."/>
            <person name="van Kan J.A."/>
            <person name="Viaud M."/>
            <person name="Benito E.P."/>
            <person name="Couloux A."/>
            <person name="Coutinho P.M."/>
            <person name="de Vries R.P."/>
            <person name="Dyer P.S."/>
            <person name="Fillinger S."/>
            <person name="Fournier E."/>
            <person name="Gout L."/>
            <person name="Hahn M."/>
            <person name="Kohn L."/>
            <person name="Lapalu N."/>
            <person name="Plummer K.M."/>
            <person name="Pradier J.M."/>
            <person name="Quevillon E."/>
            <person name="Sharon A."/>
            <person name="Simon A."/>
            <person name="ten Have A."/>
            <person name="Tudzynski B."/>
            <person name="Tudzynski P."/>
            <person name="Wincker P."/>
            <person name="Andrew M."/>
            <person name="Anthouard V."/>
            <person name="Beever R.E."/>
            <person name="Beffa R."/>
            <person name="Benoit I."/>
            <person name="Bouzid O."/>
            <person name="Brault B."/>
            <person name="Chen Z."/>
            <person name="Choquer M."/>
            <person name="Collemare J."/>
            <person name="Cotton P."/>
            <person name="Danchin E.G."/>
            <person name="Da Silva C."/>
            <person name="Gautier A."/>
            <person name="Giraud C."/>
            <person name="Giraud T."/>
            <person name="Gonzalez C."/>
            <person name="Grossetete S."/>
            <person name="Guldener U."/>
            <person name="Henrissat B."/>
            <person name="Howlett B.J."/>
            <person name="Kodira C."/>
            <person name="Kretschmer M."/>
            <person name="Lappartient A."/>
            <person name="Leroch M."/>
            <person name="Levis C."/>
            <person name="Mauceli E."/>
            <person name="Neuveglise C."/>
            <person name="Oeser B."/>
            <person name="Pearson M."/>
            <person name="Poulain J."/>
            <person name="Poussereau N."/>
            <person name="Quesneville H."/>
            <person name="Rascle C."/>
            <person name="Schumacher J."/>
            <person name="Segurens B."/>
            <person name="Sexton A."/>
            <person name="Silva E."/>
            <person name="Sirven C."/>
            <person name="Soanes D.M."/>
            <person name="Talbot N.J."/>
            <person name="Templeton M."/>
            <person name="Yandava C."/>
            <person name="Yarden O."/>
            <person name="Zeng Q."/>
            <person name="Rollins J.A."/>
            <person name="Lebrun M.H."/>
            <person name="Dickman M."/>
        </authorList>
    </citation>
    <scope>NUCLEOTIDE SEQUENCE [LARGE SCALE GENOMIC DNA]</scope>
    <source>
        <strain evidence="3">ATCC 18683 / 1980 / Ss-1</strain>
    </source>
</reference>
<evidence type="ECO:0000313" key="2">
    <source>
        <dbReference type="EMBL" id="EDN92026.1"/>
    </source>
</evidence>
<organism evidence="2 3">
    <name type="scientific">Sclerotinia sclerotiorum (strain ATCC 18683 / 1980 / Ss-1)</name>
    <name type="common">White mold</name>
    <name type="synonym">Whetzelinia sclerotiorum</name>
    <dbReference type="NCBI Taxonomy" id="665079"/>
    <lineage>
        <taxon>Eukaryota</taxon>
        <taxon>Fungi</taxon>
        <taxon>Dikarya</taxon>
        <taxon>Ascomycota</taxon>
        <taxon>Pezizomycotina</taxon>
        <taxon>Leotiomycetes</taxon>
        <taxon>Helotiales</taxon>
        <taxon>Sclerotiniaceae</taxon>
        <taxon>Sclerotinia</taxon>
    </lineage>
</organism>
<evidence type="ECO:0000313" key="3">
    <source>
        <dbReference type="Proteomes" id="UP000001312"/>
    </source>
</evidence>
<evidence type="ECO:0000256" key="1">
    <source>
        <dbReference type="SAM" id="SignalP"/>
    </source>
</evidence>
<dbReference type="Proteomes" id="UP000001312">
    <property type="component" value="Unassembled WGS sequence"/>
</dbReference>
<feature type="signal peptide" evidence="1">
    <location>
        <begin position="1"/>
        <end position="19"/>
    </location>
</feature>
<keyword evidence="3" id="KW-1185">Reference proteome</keyword>
<dbReference type="RefSeq" id="XP_001591262.1">
    <property type="nucleotide sequence ID" value="XM_001591212.1"/>
</dbReference>
<dbReference type="EMBL" id="CH476630">
    <property type="protein sequence ID" value="EDN92026.1"/>
    <property type="molecule type" value="Genomic_DNA"/>
</dbReference>
<dbReference type="AlphaFoldDB" id="A7ERD4"/>
<name>A7ERD4_SCLS1</name>
<gene>
    <name evidence="2" type="ORF">SS1G_07888</name>
</gene>
<dbReference type="GeneID" id="5487543"/>
<dbReference type="KEGG" id="ssl:SS1G_07888"/>
<proteinExistence type="predicted"/>
<feature type="chain" id="PRO_5002708523" evidence="1">
    <location>
        <begin position="20"/>
        <end position="65"/>
    </location>
</feature>
<protein>
    <submittedName>
        <fullName evidence="2">Uncharacterized protein</fullName>
    </submittedName>
</protein>
<accession>A7ERD4</accession>
<sequence>MAPWVQSSSDSALLATAMARLVLNLWKLYEAVTCAMTAAMVQEAGSSSLPMLSSYLSDVHQMTPR</sequence>